<organism evidence="4 5">
    <name type="scientific">Caenorhabditis japonica</name>
    <dbReference type="NCBI Taxonomy" id="281687"/>
    <lineage>
        <taxon>Eukaryota</taxon>
        <taxon>Metazoa</taxon>
        <taxon>Ecdysozoa</taxon>
        <taxon>Nematoda</taxon>
        <taxon>Chromadorea</taxon>
        <taxon>Rhabditida</taxon>
        <taxon>Rhabditina</taxon>
        <taxon>Rhabditomorpha</taxon>
        <taxon>Rhabditoidea</taxon>
        <taxon>Rhabditidae</taxon>
        <taxon>Peloderinae</taxon>
        <taxon>Caenorhabditis</taxon>
    </lineage>
</organism>
<dbReference type="SMART" id="SM00761">
    <property type="entry name" value="HDAC_interact"/>
    <property type="match status" value="1"/>
</dbReference>
<feature type="compositionally biased region" description="Acidic residues" evidence="2">
    <location>
        <begin position="766"/>
        <end position="779"/>
    </location>
</feature>
<dbReference type="GO" id="GO:0000122">
    <property type="term" value="P:negative regulation of transcription by RNA polymerase II"/>
    <property type="evidence" value="ECO:0007669"/>
    <property type="project" value="TreeGrafter"/>
</dbReference>
<dbReference type="Pfam" id="PF16879">
    <property type="entry name" value="Sin3a_C"/>
    <property type="match status" value="1"/>
</dbReference>
<dbReference type="PANTHER" id="PTHR12346:SF0">
    <property type="entry name" value="SIN3A, ISOFORM G"/>
    <property type="match status" value="1"/>
</dbReference>
<protein>
    <submittedName>
        <fullName evidence="4">HDAC_interact domain-containing protein</fullName>
    </submittedName>
</protein>
<dbReference type="PANTHER" id="PTHR12346">
    <property type="entry name" value="SIN3B-RELATED"/>
    <property type="match status" value="1"/>
</dbReference>
<dbReference type="GO" id="GO:0003714">
    <property type="term" value="F:transcription corepressor activity"/>
    <property type="evidence" value="ECO:0007669"/>
    <property type="project" value="InterPro"/>
</dbReference>
<evidence type="ECO:0000259" key="3">
    <source>
        <dbReference type="SMART" id="SM00761"/>
    </source>
</evidence>
<dbReference type="Proteomes" id="UP000005237">
    <property type="component" value="Unassembled WGS sequence"/>
</dbReference>
<reference evidence="4" key="2">
    <citation type="submission" date="2022-06" db="UniProtKB">
        <authorList>
            <consortium name="EnsemblMetazoa"/>
        </authorList>
    </citation>
    <scope>IDENTIFICATION</scope>
    <source>
        <strain evidence="4">DF5081</strain>
    </source>
</reference>
<evidence type="ECO:0000256" key="2">
    <source>
        <dbReference type="SAM" id="MobiDB-lite"/>
    </source>
</evidence>
<accession>A0A8R1I9S9</accession>
<evidence type="ECO:0000313" key="5">
    <source>
        <dbReference type="Proteomes" id="UP000005237"/>
    </source>
</evidence>
<dbReference type="EnsemblMetazoa" id="CJA18962.1">
    <property type="protein sequence ID" value="CJA18962.1"/>
    <property type="gene ID" value="WBGene00138165"/>
</dbReference>
<feature type="domain" description="Histone deacetylase interacting" evidence="3">
    <location>
        <begin position="209"/>
        <end position="311"/>
    </location>
</feature>
<reference evidence="5" key="1">
    <citation type="submission" date="2010-08" db="EMBL/GenBank/DDBJ databases">
        <authorList>
            <consortium name="Caenorhabditis japonica Sequencing Consortium"/>
            <person name="Wilson R.K."/>
        </authorList>
    </citation>
    <scope>NUCLEOTIDE SEQUENCE [LARGE SCALE GENOMIC DNA]</scope>
    <source>
        <strain evidence="5">DF5081</strain>
    </source>
</reference>
<sequence length="948" mass="109965">MLASVCMGEKELLAATLQFLPYLQDAIDQYGTPLVEKIRSILHHSDPLENEDDIPKPEIADAEFFRQLERKKIGKDANEKLRISGKNSKREKEELVVLDKTERVLYDHLKARTTKLQLKNILTLMNMFTNMDISDETLAGELPKVMGVHGSEAEVMIRKMLGLHIEPWERPENDKDAVMKCDVPVQKQKRGLREQKQLQQVKVVQAATVCTLGPSYRLMKDMKSEACEGRIEMDPELKEVLNDTWTSYPSWSSEEVGTTAIKKSNLEEFHCKTEDERYEMDIIIDSNRTIIEQLSKTLRDIESMSDEERRAFKLDEKLNCSSKATFMRVLTKIYTNQVFEMIEATQRNMVVGLKKILEGLKEKDVIWSKFQQEVNKTWRDVLDKTLSANINVLNNQQKQYDQKAFKSKPLVNAIEAVYEERRKKEIDDKSPHLILEYHSEPRIYRDINDVTSHFFGDVQGGKHDRDRSKIVLYRVLMDWLCQPQQHVQVNTYDGDTFTFNGDEDEDINLLTLLATVDGNELNNERRTTEPFSILSPPGISKTERFQRDLHHLRKRVFFGDDSVYMIIRYHHMILERFARLIAQQAIYNQEYLESQKKHQRWADGVGADMHGQKTLSENMKSRRDAVNDIRNVRSLPSAYYDLTIREMKNLGINQIDLPAFEEAVRQVFPGEVVLFNSIDKLFNSLVKNIHHATCEDSSENPVKLYLKYRGLMDECGNEEELERVVAMYATDAEEILRGKNTYKFEFVAERNAPFCNIWVIPREEKDSDDEDVDDNDDGKDDGKDDKDGGESSEFGGKDGEDKGQQQPPSNSEEDDEEMEETPMTPGGSGETEGSQENEVPDVEVDRIMRIRQTGCDMETAFGGEYKNDKFFTVISNPGVKHRIYPRCVREHKLWLLRTKLVSREWRQIPKGMWKVNRRQQFRKCDNNNYLTISKNVNQTVADSTLPNY</sequence>
<feature type="compositionally biased region" description="Acidic residues" evidence="2">
    <location>
        <begin position="833"/>
        <end position="842"/>
    </location>
</feature>
<dbReference type="AlphaFoldDB" id="A0A8R1I9S9"/>
<feature type="compositionally biased region" description="Basic and acidic residues" evidence="2">
    <location>
        <begin position="780"/>
        <end position="803"/>
    </location>
</feature>
<dbReference type="Pfam" id="PF08295">
    <property type="entry name" value="Sin3_corepress"/>
    <property type="match status" value="1"/>
</dbReference>
<evidence type="ECO:0000256" key="1">
    <source>
        <dbReference type="ARBA" id="ARBA00022491"/>
    </source>
</evidence>
<proteinExistence type="predicted"/>
<evidence type="ECO:0000313" key="4">
    <source>
        <dbReference type="EnsemblMetazoa" id="CJA18962.1"/>
    </source>
</evidence>
<dbReference type="InterPro" id="IPR013194">
    <property type="entry name" value="HDAC_interact_dom"/>
</dbReference>
<keyword evidence="5" id="KW-1185">Reference proteome</keyword>
<dbReference type="GO" id="GO:0070822">
    <property type="term" value="C:Sin3-type complex"/>
    <property type="evidence" value="ECO:0007669"/>
    <property type="project" value="TreeGrafter"/>
</dbReference>
<keyword evidence="1" id="KW-0678">Repressor</keyword>
<feature type="region of interest" description="Disordered" evidence="2">
    <location>
        <begin position="765"/>
        <end position="842"/>
    </location>
</feature>
<feature type="compositionally biased region" description="Acidic residues" evidence="2">
    <location>
        <begin position="811"/>
        <end position="820"/>
    </location>
</feature>
<dbReference type="InterPro" id="IPR031693">
    <property type="entry name" value="Sin3_C"/>
</dbReference>
<dbReference type="InterPro" id="IPR039774">
    <property type="entry name" value="Sin3-like"/>
</dbReference>
<name>A0A8R1I9S9_CAEJA</name>